<sequence>MANTGIDRDGRTSLSRMAPSMTKPAAPFLMQLLTMISPTGACIVPPAFTTRTSTGSSISIAFWITRLSPGGKCTVTACPAIAGLG</sequence>
<dbReference type="EMBL" id="JAYJLD010000010">
    <property type="protein sequence ID" value="MEB3101828.1"/>
    <property type="molecule type" value="Genomic_DNA"/>
</dbReference>
<comment type="caution">
    <text evidence="1">The sequence shown here is derived from an EMBL/GenBank/DDBJ whole genome shotgun (WGS) entry which is preliminary data.</text>
</comment>
<protein>
    <submittedName>
        <fullName evidence="1">Uncharacterized protein</fullName>
    </submittedName>
</protein>
<accession>A0ABU5ZH37</accession>
<evidence type="ECO:0000313" key="2">
    <source>
        <dbReference type="Proteomes" id="UP001310386"/>
    </source>
</evidence>
<evidence type="ECO:0000313" key="1">
    <source>
        <dbReference type="EMBL" id="MEB3101828.1"/>
    </source>
</evidence>
<gene>
    <name evidence="1" type="ORF">VF724_09140</name>
</gene>
<dbReference type="Proteomes" id="UP001310386">
    <property type="component" value="Unassembled WGS sequence"/>
</dbReference>
<keyword evidence="2" id="KW-1185">Reference proteome</keyword>
<name>A0ABU5ZH37_9BACL</name>
<reference evidence="1" key="1">
    <citation type="submission" date="2023-12" db="EMBL/GenBank/DDBJ databases">
        <title>Fervidustalea candida gen. nov., sp. nov., a novel member of the family Paenibacillaceae isolated from a geothermal area.</title>
        <authorList>
            <person name="Li W.-J."/>
            <person name="Jiao J.-Y."/>
            <person name="Chen Y."/>
        </authorList>
    </citation>
    <scope>NUCLEOTIDE SEQUENCE</scope>
    <source>
        <strain evidence="1">SYSU GA230002</strain>
    </source>
</reference>
<organism evidence="1 2">
    <name type="scientific">Ferviditalea candida</name>
    <dbReference type="NCBI Taxonomy" id="3108399"/>
    <lineage>
        <taxon>Bacteria</taxon>
        <taxon>Bacillati</taxon>
        <taxon>Bacillota</taxon>
        <taxon>Bacilli</taxon>
        <taxon>Bacillales</taxon>
        <taxon>Paenibacillaceae</taxon>
        <taxon>Ferviditalea</taxon>
    </lineage>
</organism>
<proteinExistence type="predicted"/>